<protein>
    <recommendedName>
        <fullName evidence="2">DUF547 domain-containing protein</fullName>
    </recommendedName>
</protein>
<evidence type="ECO:0000256" key="1">
    <source>
        <dbReference type="SAM" id="Phobius"/>
    </source>
</evidence>
<accession>A0A0S3RKT9</accession>
<organism evidence="3 4">
    <name type="scientific">Vigna angularis var. angularis</name>
    <dbReference type="NCBI Taxonomy" id="157739"/>
    <lineage>
        <taxon>Eukaryota</taxon>
        <taxon>Viridiplantae</taxon>
        <taxon>Streptophyta</taxon>
        <taxon>Embryophyta</taxon>
        <taxon>Tracheophyta</taxon>
        <taxon>Spermatophyta</taxon>
        <taxon>Magnoliopsida</taxon>
        <taxon>eudicotyledons</taxon>
        <taxon>Gunneridae</taxon>
        <taxon>Pentapetalae</taxon>
        <taxon>rosids</taxon>
        <taxon>fabids</taxon>
        <taxon>Fabales</taxon>
        <taxon>Fabaceae</taxon>
        <taxon>Papilionoideae</taxon>
        <taxon>50 kb inversion clade</taxon>
        <taxon>NPAAA clade</taxon>
        <taxon>indigoferoid/millettioid clade</taxon>
        <taxon>Phaseoleae</taxon>
        <taxon>Vigna</taxon>
    </lineage>
</organism>
<sequence>MPTSIQEIEVDFEVFKHCPHVIVLFYLLCPFLLIIYVLFCRVLMHKLCDVDLSFLTYKQKLAFWINIYNACIMNVLHF</sequence>
<dbReference type="Pfam" id="PF04784">
    <property type="entry name" value="DUF547"/>
    <property type="match status" value="1"/>
</dbReference>
<dbReference type="PANTHER" id="PTHR46248">
    <property type="entry name" value="EXPRESSED PROTEIN"/>
    <property type="match status" value="1"/>
</dbReference>
<keyword evidence="4" id="KW-1185">Reference proteome</keyword>
<feature type="domain" description="DUF547" evidence="2">
    <location>
        <begin position="53"/>
        <end position="75"/>
    </location>
</feature>
<evidence type="ECO:0000259" key="2">
    <source>
        <dbReference type="Pfam" id="PF04784"/>
    </source>
</evidence>
<feature type="transmembrane region" description="Helical" evidence="1">
    <location>
        <begin position="20"/>
        <end position="40"/>
    </location>
</feature>
<reference evidence="3 4" key="1">
    <citation type="journal article" date="2015" name="Sci. Rep.">
        <title>The power of single molecule real-time sequencing technology in the de novo assembly of a eukaryotic genome.</title>
        <authorList>
            <person name="Sakai H."/>
            <person name="Naito K."/>
            <person name="Ogiso-Tanaka E."/>
            <person name="Takahashi Y."/>
            <person name="Iseki K."/>
            <person name="Muto C."/>
            <person name="Satou K."/>
            <person name="Teruya K."/>
            <person name="Shiroma A."/>
            <person name="Shimoji M."/>
            <person name="Hirano T."/>
            <person name="Itoh T."/>
            <person name="Kaga A."/>
            <person name="Tomooka N."/>
        </authorList>
    </citation>
    <scope>NUCLEOTIDE SEQUENCE [LARGE SCALE GENOMIC DNA]</scope>
    <source>
        <strain evidence="4">cv. Shumari</strain>
    </source>
</reference>
<dbReference type="Proteomes" id="UP000291084">
    <property type="component" value="Chromosome 3"/>
</dbReference>
<dbReference type="PANTHER" id="PTHR46248:SF4">
    <property type="entry name" value="OS01G0147800 PROTEIN"/>
    <property type="match status" value="1"/>
</dbReference>
<keyword evidence="1" id="KW-0472">Membrane</keyword>
<dbReference type="EMBL" id="AP015036">
    <property type="protein sequence ID" value="BAT81219.1"/>
    <property type="molecule type" value="Genomic_DNA"/>
</dbReference>
<dbReference type="InterPro" id="IPR006869">
    <property type="entry name" value="DUF547"/>
</dbReference>
<evidence type="ECO:0000313" key="4">
    <source>
        <dbReference type="Proteomes" id="UP000291084"/>
    </source>
</evidence>
<proteinExistence type="predicted"/>
<gene>
    <name evidence="3" type="primary">Vigan.03G089500</name>
    <name evidence="3" type="ORF">VIGAN_03089500</name>
</gene>
<dbReference type="AlphaFoldDB" id="A0A0S3RKT9"/>
<keyword evidence="1" id="KW-1133">Transmembrane helix</keyword>
<keyword evidence="1" id="KW-0812">Transmembrane</keyword>
<name>A0A0S3RKT9_PHAAN</name>
<evidence type="ECO:0000313" key="3">
    <source>
        <dbReference type="EMBL" id="BAT81219.1"/>
    </source>
</evidence>